<gene>
    <name evidence="4" type="ORF">E0F88_10265</name>
</gene>
<dbReference type="Gene3D" id="3.55.50.30">
    <property type="match status" value="1"/>
</dbReference>
<evidence type="ECO:0000259" key="3">
    <source>
        <dbReference type="Pfam" id="PF16344"/>
    </source>
</evidence>
<feature type="transmembrane region" description="Helical" evidence="1">
    <location>
        <begin position="101"/>
        <end position="122"/>
    </location>
</feature>
<dbReference type="OrthoDB" id="1452822at2"/>
<keyword evidence="1" id="KW-0472">Membrane</keyword>
<reference evidence="4 5" key="1">
    <citation type="submission" date="2019-03" db="EMBL/GenBank/DDBJ databases">
        <title>Dyadobacter AR-3-6 sp. nov., isolated from arctic soil.</title>
        <authorList>
            <person name="Chaudhary D.K."/>
        </authorList>
    </citation>
    <scope>NUCLEOTIDE SEQUENCE [LARGE SCALE GENOMIC DNA]</scope>
    <source>
        <strain evidence="4 5">AR-3-6</strain>
    </source>
</reference>
<proteinExistence type="predicted"/>
<protein>
    <submittedName>
        <fullName evidence="4">DUF4974 domain-containing protein</fullName>
    </submittedName>
</protein>
<evidence type="ECO:0000313" key="4">
    <source>
        <dbReference type="EMBL" id="TDE16608.1"/>
    </source>
</evidence>
<accession>A0A4V6PFU6</accession>
<keyword evidence="1" id="KW-1133">Transmembrane helix</keyword>
<dbReference type="Pfam" id="PF04773">
    <property type="entry name" value="FecR"/>
    <property type="match status" value="1"/>
</dbReference>
<comment type="caution">
    <text evidence="4">The sequence shown here is derived from an EMBL/GenBank/DDBJ whole genome shotgun (WGS) entry which is preliminary data.</text>
</comment>
<dbReference type="RefSeq" id="WP_131958140.1">
    <property type="nucleotide sequence ID" value="NZ_SMFL01000003.1"/>
</dbReference>
<dbReference type="InterPro" id="IPR032508">
    <property type="entry name" value="FecR_C"/>
</dbReference>
<dbReference type="PIRSF" id="PIRSF018266">
    <property type="entry name" value="FecR"/>
    <property type="match status" value="1"/>
</dbReference>
<dbReference type="Gene3D" id="2.60.120.1440">
    <property type="match status" value="1"/>
</dbReference>
<dbReference type="GO" id="GO:0016989">
    <property type="term" value="F:sigma factor antagonist activity"/>
    <property type="evidence" value="ECO:0007669"/>
    <property type="project" value="TreeGrafter"/>
</dbReference>
<dbReference type="EMBL" id="SMFL01000003">
    <property type="protein sequence ID" value="TDE16608.1"/>
    <property type="molecule type" value="Genomic_DNA"/>
</dbReference>
<dbReference type="Pfam" id="PF16344">
    <property type="entry name" value="FecR_C"/>
    <property type="match status" value="1"/>
</dbReference>
<feature type="domain" description="FecR protein" evidence="2">
    <location>
        <begin position="135"/>
        <end position="225"/>
    </location>
</feature>
<sequence length="339" mass="38397">MNTSHENIPEELLTRYLSKTATDEEIIQVENWIAKSPENKQEFTDYQYIWNTTKSIHDKINVDTNAAWNKVRSKMDERQIPKNHFPNTEKQNLQYSRKLPVALWMAAAISLVIMASGLFLFLRKNSDSQYLQVATTTQTIEKILPDGSKVFLNYNSTLTYPENFDGDLRSVSLQGEAFFDVKPDTAHPFIIHANGTEVKVLGTSFNVKAYDKKPVRVDVATGKVEVKKADSKILLTKGESAEVLSDTVKSIIPDLNILGYKTKIFDFHATNLKDVVSSIRSGYHIDLRLSNTRLAQCRLTIRFEKEPVDATLSVIAETLDLTVRKEGQTYWLEGSGCQP</sequence>
<evidence type="ECO:0000259" key="2">
    <source>
        <dbReference type="Pfam" id="PF04773"/>
    </source>
</evidence>
<name>A0A4V6PFU6_9BACT</name>
<organism evidence="4 5">
    <name type="scientific">Dyadobacter psychrotolerans</name>
    <dbReference type="NCBI Taxonomy" id="2541721"/>
    <lineage>
        <taxon>Bacteria</taxon>
        <taxon>Pseudomonadati</taxon>
        <taxon>Bacteroidota</taxon>
        <taxon>Cytophagia</taxon>
        <taxon>Cytophagales</taxon>
        <taxon>Spirosomataceae</taxon>
        <taxon>Dyadobacter</taxon>
    </lineage>
</organism>
<feature type="domain" description="Protein FecR C-terminal" evidence="3">
    <location>
        <begin position="265"/>
        <end position="330"/>
    </location>
</feature>
<dbReference type="InterPro" id="IPR012373">
    <property type="entry name" value="Ferrdict_sens_TM"/>
</dbReference>
<dbReference type="AlphaFoldDB" id="A0A4V6PFU6"/>
<evidence type="ECO:0000313" key="5">
    <source>
        <dbReference type="Proteomes" id="UP000294850"/>
    </source>
</evidence>
<evidence type="ECO:0000256" key="1">
    <source>
        <dbReference type="SAM" id="Phobius"/>
    </source>
</evidence>
<dbReference type="InterPro" id="IPR006860">
    <property type="entry name" value="FecR"/>
</dbReference>
<dbReference type="PANTHER" id="PTHR30273">
    <property type="entry name" value="PERIPLASMIC SIGNAL SENSOR AND SIGMA FACTOR ACTIVATOR FECR-RELATED"/>
    <property type="match status" value="1"/>
</dbReference>
<dbReference type="PANTHER" id="PTHR30273:SF2">
    <property type="entry name" value="PROTEIN FECR"/>
    <property type="match status" value="1"/>
</dbReference>
<dbReference type="Proteomes" id="UP000294850">
    <property type="component" value="Unassembled WGS sequence"/>
</dbReference>
<keyword evidence="5" id="KW-1185">Reference proteome</keyword>
<keyword evidence="1" id="KW-0812">Transmembrane</keyword>